<dbReference type="Pfam" id="PF12172">
    <property type="entry name" value="zf-ChsH2"/>
    <property type="match status" value="1"/>
</dbReference>
<comment type="caution">
    <text evidence="3">The sequence shown here is derived from an EMBL/GenBank/DDBJ whole genome shotgun (WGS) entry which is preliminary data.</text>
</comment>
<dbReference type="InterPro" id="IPR022002">
    <property type="entry name" value="ChsH2_Znr"/>
</dbReference>
<dbReference type="PANTHER" id="PTHR34075">
    <property type="entry name" value="BLR3430 PROTEIN"/>
    <property type="match status" value="1"/>
</dbReference>
<dbReference type="InterPro" id="IPR036291">
    <property type="entry name" value="NAD(P)-bd_dom_sf"/>
</dbReference>
<dbReference type="PANTHER" id="PTHR34075:SF5">
    <property type="entry name" value="BLR3430 PROTEIN"/>
    <property type="match status" value="1"/>
</dbReference>
<keyword evidence="4" id="KW-1185">Reference proteome</keyword>
<reference evidence="3 4" key="1">
    <citation type="submission" date="2007-10" db="EMBL/GenBank/DDBJ databases">
        <authorList>
            <person name="Wagner-Dobler I."/>
            <person name="Ferriera S."/>
            <person name="Johnson J."/>
            <person name="Kravitz S."/>
            <person name="Beeson K."/>
            <person name="Sutton G."/>
            <person name="Rogers Y.-H."/>
            <person name="Friedman R."/>
            <person name="Frazier M."/>
            <person name="Venter J.C."/>
        </authorList>
    </citation>
    <scope>NUCLEOTIDE SEQUENCE [LARGE SCALE GENOMIC DNA]</scope>
    <source>
        <strain evidence="3 4">DFL-43</strain>
    </source>
</reference>
<dbReference type="STRING" id="411684.HPDFL43_07344"/>
<dbReference type="Pfam" id="PF00106">
    <property type="entry name" value="adh_short"/>
    <property type="match status" value="1"/>
</dbReference>
<name>A9D8J6_HOEPD</name>
<organism evidence="3 4">
    <name type="scientific">Hoeflea phototrophica (strain DSM 17068 / NCIMB 14078 / DFL-43)</name>
    <dbReference type="NCBI Taxonomy" id="411684"/>
    <lineage>
        <taxon>Bacteria</taxon>
        <taxon>Pseudomonadati</taxon>
        <taxon>Pseudomonadota</taxon>
        <taxon>Alphaproteobacteria</taxon>
        <taxon>Hyphomicrobiales</taxon>
        <taxon>Rhizobiaceae</taxon>
        <taxon>Hoeflea</taxon>
    </lineage>
</organism>
<dbReference type="EMBL" id="ABIA03000002">
    <property type="protein sequence ID" value="EDQ32744.2"/>
    <property type="molecule type" value="Genomic_DNA"/>
</dbReference>
<dbReference type="eggNOG" id="COG1545">
    <property type="taxonomic scope" value="Bacteria"/>
</dbReference>
<sequence>MINFDRGLCSFGGDPDRGWRMTDKLLPPKKKNPQLRQMVPTLPPQTRSRAALGLTAAAARGAFSLQHCDECGMVQYPPRDACSSCLSVDLAWRETVRDGTVIAETRIHASPDPYYRERLPWRSGLVRLPAGPTVLCHLHGDVGRGDAVRMDLKLDKAGQGVMIALPRERTPDMEDDPQLREFTAHPKHRRVLITDIRSPVTRPLIDALLTAGAAQIFVGESESWRRGSGHAAIAAHDRVSVMSLDVSDPSSVKKLAAEIGGKTDILINTARHVRPGGVLGSDTVFAREEFEINALGLMRLAQAFGPAMTSRTADGVNSAAALVNILSVHALSADPQYGAFSASQAAALSISQTLRAEFRASGLRMINVFSGPTDDEWHQPLPPPKVAPKALAKSVVDGLCEGLEDVFCGDVAKDLEERWRRDPKVLERELAGGG</sequence>
<dbReference type="AlphaFoldDB" id="A9D8J6"/>
<protein>
    <submittedName>
        <fullName evidence="3">Short-chain dehydrogenase of various substrate specificity</fullName>
    </submittedName>
</protein>
<accession>A9D8J6</accession>
<dbReference type="eggNOG" id="COG0300">
    <property type="taxonomic scope" value="Bacteria"/>
</dbReference>
<evidence type="ECO:0000313" key="3">
    <source>
        <dbReference type="EMBL" id="EDQ32744.2"/>
    </source>
</evidence>
<dbReference type="SUPFAM" id="SSF50249">
    <property type="entry name" value="Nucleic acid-binding proteins"/>
    <property type="match status" value="1"/>
</dbReference>
<dbReference type="Gene3D" id="3.40.50.720">
    <property type="entry name" value="NAD(P)-binding Rossmann-like Domain"/>
    <property type="match status" value="1"/>
</dbReference>
<dbReference type="InterPro" id="IPR012340">
    <property type="entry name" value="NA-bd_OB-fold"/>
</dbReference>
<reference evidence="3 4" key="2">
    <citation type="submission" date="2012-06" db="EMBL/GenBank/DDBJ databases">
        <authorList>
            <person name="Fiebig A."/>
        </authorList>
    </citation>
    <scope>NUCLEOTIDE SEQUENCE [LARGE SCALE GENOMIC DNA]</scope>
    <source>
        <strain evidence="3 4">DFL-43</strain>
    </source>
</reference>
<evidence type="ECO:0000259" key="1">
    <source>
        <dbReference type="Pfam" id="PF01796"/>
    </source>
</evidence>
<dbReference type="Proteomes" id="UP000004291">
    <property type="component" value="Chromosome"/>
</dbReference>
<dbReference type="SUPFAM" id="SSF51735">
    <property type="entry name" value="NAD(P)-binding Rossmann-fold domains"/>
    <property type="match status" value="1"/>
</dbReference>
<evidence type="ECO:0000259" key="2">
    <source>
        <dbReference type="Pfam" id="PF12172"/>
    </source>
</evidence>
<dbReference type="InterPro" id="IPR002878">
    <property type="entry name" value="ChsH2_C"/>
</dbReference>
<feature type="domain" description="ChsH2 rubredoxin-like zinc ribbon" evidence="2">
    <location>
        <begin position="56"/>
        <end position="87"/>
    </location>
</feature>
<evidence type="ECO:0000313" key="4">
    <source>
        <dbReference type="Proteomes" id="UP000004291"/>
    </source>
</evidence>
<dbReference type="Pfam" id="PF01796">
    <property type="entry name" value="OB_ChsH2_C"/>
    <property type="match status" value="1"/>
</dbReference>
<dbReference type="HOGENOM" id="CLU_063624_0_0_5"/>
<proteinExistence type="predicted"/>
<feature type="domain" description="ChsH2 C-terminal OB-fold" evidence="1">
    <location>
        <begin position="92"/>
        <end position="151"/>
    </location>
</feature>
<dbReference type="InterPro" id="IPR002347">
    <property type="entry name" value="SDR_fam"/>
</dbReference>
<dbReference type="InterPro" id="IPR052513">
    <property type="entry name" value="Thioester_dehydratase-like"/>
</dbReference>
<gene>
    <name evidence="3" type="ORF">HPDFL43_07344</name>
</gene>